<dbReference type="EMBL" id="CP036273">
    <property type="protein sequence ID" value="QDU22400.1"/>
    <property type="molecule type" value="Genomic_DNA"/>
</dbReference>
<dbReference type="AlphaFoldDB" id="A0A517XY16"/>
<dbReference type="Pfam" id="PF09720">
    <property type="entry name" value="Unstab_antitox"/>
    <property type="match status" value="1"/>
</dbReference>
<dbReference type="KEGG" id="uli:ETAA1_43800"/>
<keyword evidence="2" id="KW-1185">Reference proteome</keyword>
<evidence type="ECO:0000313" key="2">
    <source>
        <dbReference type="Proteomes" id="UP000319576"/>
    </source>
</evidence>
<dbReference type="RefSeq" id="WP_145242100.1">
    <property type="nucleotide sequence ID" value="NZ_CP036273.1"/>
</dbReference>
<name>A0A517XY16_9BACT</name>
<accession>A0A517XY16</accession>
<gene>
    <name evidence="1" type="ORF">ETAA1_43800</name>
</gene>
<dbReference type="Proteomes" id="UP000319576">
    <property type="component" value="Chromosome"/>
</dbReference>
<dbReference type="OrthoDB" id="5570368at2"/>
<protein>
    <recommendedName>
        <fullName evidence="3">Addiction module protein</fullName>
    </recommendedName>
</protein>
<evidence type="ECO:0008006" key="3">
    <source>
        <dbReference type="Google" id="ProtNLM"/>
    </source>
</evidence>
<proteinExistence type="predicted"/>
<sequence>MSDAATALLQQALTLTEDDRRWLADQLDATLGPAESQLPDDPAFRAELDRRLQSIADGTAVLLDGEQVMRELRARYARGPQP</sequence>
<evidence type="ECO:0000313" key="1">
    <source>
        <dbReference type="EMBL" id="QDU22400.1"/>
    </source>
</evidence>
<reference evidence="1 2" key="1">
    <citation type="submission" date="2019-02" db="EMBL/GenBank/DDBJ databases">
        <title>Deep-cultivation of Planctomycetes and their phenomic and genomic characterization uncovers novel biology.</title>
        <authorList>
            <person name="Wiegand S."/>
            <person name="Jogler M."/>
            <person name="Boedeker C."/>
            <person name="Pinto D."/>
            <person name="Vollmers J."/>
            <person name="Rivas-Marin E."/>
            <person name="Kohn T."/>
            <person name="Peeters S.H."/>
            <person name="Heuer A."/>
            <person name="Rast P."/>
            <person name="Oberbeckmann S."/>
            <person name="Bunk B."/>
            <person name="Jeske O."/>
            <person name="Meyerdierks A."/>
            <person name="Storesund J.E."/>
            <person name="Kallscheuer N."/>
            <person name="Luecker S."/>
            <person name="Lage O.M."/>
            <person name="Pohl T."/>
            <person name="Merkel B.J."/>
            <person name="Hornburger P."/>
            <person name="Mueller R.-W."/>
            <person name="Bruemmer F."/>
            <person name="Labrenz M."/>
            <person name="Spormann A.M."/>
            <person name="Op den Camp H."/>
            <person name="Overmann J."/>
            <person name="Amann R."/>
            <person name="Jetten M.S.M."/>
            <person name="Mascher T."/>
            <person name="Medema M.H."/>
            <person name="Devos D.P."/>
            <person name="Kaster A.-K."/>
            <person name="Ovreas L."/>
            <person name="Rohde M."/>
            <person name="Galperin M.Y."/>
            <person name="Jogler C."/>
        </authorList>
    </citation>
    <scope>NUCLEOTIDE SEQUENCE [LARGE SCALE GENOMIC DNA]</scope>
    <source>
        <strain evidence="1 2">ETA_A1</strain>
    </source>
</reference>
<organism evidence="1 2">
    <name type="scientific">Urbifossiella limnaea</name>
    <dbReference type="NCBI Taxonomy" id="2528023"/>
    <lineage>
        <taxon>Bacteria</taxon>
        <taxon>Pseudomonadati</taxon>
        <taxon>Planctomycetota</taxon>
        <taxon>Planctomycetia</taxon>
        <taxon>Gemmatales</taxon>
        <taxon>Gemmataceae</taxon>
        <taxon>Urbifossiella</taxon>
    </lineage>
</organism>
<dbReference type="InterPro" id="IPR013406">
    <property type="entry name" value="CHP02574_addiction_mod"/>
</dbReference>